<keyword evidence="3 6" id="KW-1133">Transmembrane helix</keyword>
<proteinExistence type="predicted"/>
<feature type="transmembrane region" description="Helical" evidence="6">
    <location>
        <begin position="112"/>
        <end position="131"/>
    </location>
</feature>
<keyword evidence="2 6" id="KW-0812">Transmembrane</keyword>
<evidence type="ECO:0000313" key="9">
    <source>
        <dbReference type="Proteomes" id="UP000494165"/>
    </source>
</evidence>
<feature type="transmembrane region" description="Helical" evidence="6">
    <location>
        <begin position="337"/>
        <end position="357"/>
    </location>
</feature>
<feature type="domain" description="Amino acid transporter transmembrane" evidence="7">
    <location>
        <begin position="105"/>
        <end position="234"/>
    </location>
</feature>
<dbReference type="GO" id="GO:0015179">
    <property type="term" value="F:L-amino acid transmembrane transporter activity"/>
    <property type="evidence" value="ECO:0007669"/>
    <property type="project" value="TreeGrafter"/>
</dbReference>
<evidence type="ECO:0000256" key="3">
    <source>
        <dbReference type="ARBA" id="ARBA00022989"/>
    </source>
</evidence>
<dbReference type="EMBL" id="CADEPI010000090">
    <property type="protein sequence ID" value="CAB3373802.1"/>
    <property type="molecule type" value="Genomic_DNA"/>
</dbReference>
<feature type="transmembrane region" description="Helical" evidence="6">
    <location>
        <begin position="200"/>
        <end position="221"/>
    </location>
</feature>
<evidence type="ECO:0000256" key="4">
    <source>
        <dbReference type="ARBA" id="ARBA00023136"/>
    </source>
</evidence>
<evidence type="ECO:0000256" key="2">
    <source>
        <dbReference type="ARBA" id="ARBA00022692"/>
    </source>
</evidence>
<feature type="transmembrane region" description="Helical" evidence="6">
    <location>
        <begin position="378"/>
        <end position="398"/>
    </location>
</feature>
<feature type="region of interest" description="Disordered" evidence="5">
    <location>
        <begin position="39"/>
        <end position="67"/>
    </location>
</feature>
<evidence type="ECO:0000259" key="7">
    <source>
        <dbReference type="Pfam" id="PF01490"/>
    </source>
</evidence>
<evidence type="ECO:0000256" key="1">
    <source>
        <dbReference type="ARBA" id="ARBA00004141"/>
    </source>
</evidence>
<dbReference type="Pfam" id="PF01490">
    <property type="entry name" value="Aa_trans"/>
    <property type="match status" value="2"/>
</dbReference>
<comment type="subcellular location">
    <subcellularLocation>
        <location evidence="1">Membrane</location>
        <topology evidence="1">Multi-pass membrane protein</topology>
    </subcellularLocation>
</comment>
<keyword evidence="9" id="KW-1185">Reference proteome</keyword>
<keyword evidence="4 6" id="KW-0472">Membrane</keyword>
<feature type="transmembrane region" description="Helical" evidence="6">
    <location>
        <begin position="444"/>
        <end position="462"/>
    </location>
</feature>
<dbReference type="Proteomes" id="UP000494165">
    <property type="component" value="Unassembled WGS sequence"/>
</dbReference>
<dbReference type="PANTHER" id="PTHR22950">
    <property type="entry name" value="AMINO ACID TRANSPORTER"/>
    <property type="match status" value="1"/>
</dbReference>
<organism evidence="8 9">
    <name type="scientific">Cloeon dipterum</name>
    <dbReference type="NCBI Taxonomy" id="197152"/>
    <lineage>
        <taxon>Eukaryota</taxon>
        <taxon>Metazoa</taxon>
        <taxon>Ecdysozoa</taxon>
        <taxon>Arthropoda</taxon>
        <taxon>Hexapoda</taxon>
        <taxon>Insecta</taxon>
        <taxon>Pterygota</taxon>
        <taxon>Palaeoptera</taxon>
        <taxon>Ephemeroptera</taxon>
        <taxon>Pisciforma</taxon>
        <taxon>Baetidae</taxon>
        <taxon>Cloeon</taxon>
    </lineage>
</organism>
<dbReference type="InterPro" id="IPR013057">
    <property type="entry name" value="AA_transpt_TM"/>
</dbReference>
<feature type="transmembrane region" description="Helical" evidence="6">
    <location>
        <begin position="258"/>
        <end position="278"/>
    </location>
</feature>
<comment type="caution">
    <text evidence="8">The sequence shown here is derived from an EMBL/GenBank/DDBJ whole genome shotgun (WGS) entry which is preliminary data.</text>
</comment>
<dbReference type="PANTHER" id="PTHR22950:SF680">
    <property type="entry name" value="PROTON-COUPLED AMINO ACID TRANSPORTER 4-LIKE PROTEIN"/>
    <property type="match status" value="1"/>
</dbReference>
<name>A0A8S1D0N1_9INSE</name>
<gene>
    <name evidence="8" type="ORF">CLODIP_2_CD11655</name>
</gene>
<evidence type="ECO:0000256" key="6">
    <source>
        <dbReference type="SAM" id="Phobius"/>
    </source>
</evidence>
<dbReference type="OrthoDB" id="1684102at2759"/>
<feature type="transmembrane region" description="Helical" evidence="6">
    <location>
        <begin position="404"/>
        <end position="424"/>
    </location>
</feature>
<accession>A0A8S1D0N1</accession>
<dbReference type="AlphaFoldDB" id="A0A8S1D0N1"/>
<protein>
    <recommendedName>
        <fullName evidence="7">Amino acid transporter transmembrane domain-containing protein</fullName>
    </recommendedName>
</protein>
<feature type="domain" description="Amino acid transporter transmembrane" evidence="7">
    <location>
        <begin position="254"/>
        <end position="459"/>
    </location>
</feature>
<reference evidence="8 9" key="1">
    <citation type="submission" date="2020-04" db="EMBL/GenBank/DDBJ databases">
        <authorList>
            <person name="Alioto T."/>
            <person name="Alioto T."/>
            <person name="Gomez Garrido J."/>
        </authorList>
    </citation>
    <scope>NUCLEOTIDE SEQUENCE [LARGE SCALE GENOMIC DNA]</scope>
</reference>
<evidence type="ECO:0000256" key="5">
    <source>
        <dbReference type="SAM" id="MobiDB-lite"/>
    </source>
</evidence>
<dbReference type="GO" id="GO:0005774">
    <property type="term" value="C:vacuolar membrane"/>
    <property type="evidence" value="ECO:0007669"/>
    <property type="project" value="TreeGrafter"/>
</dbReference>
<feature type="transmembrane region" description="Helical" evidence="6">
    <location>
        <begin position="137"/>
        <end position="158"/>
    </location>
</feature>
<feature type="transmembrane region" description="Helical" evidence="6">
    <location>
        <begin position="298"/>
        <end position="317"/>
    </location>
</feature>
<sequence>MALCDRSVVAVELKQYQRGRRSCLPQLYPISKAAQLWRRQHVNTQTSRSNNKTCSKMSPPEKGTEKEQAVQMSLLEAGVAEGANDSLQNGNVPYNPHLHRQLVHPTTNKETLIHLLKGSLGTGILAMPFAFHNAGLILGLFGTIFIGSLCTYCLHVLVRCQYKLCSQMKIPVLSYPMTLQVALEQGPPFLRWAAPFASHLINFFLIVYQLGICCVYIVFVASNIKEVIDVYVESIARAVLNCLPGLEDRKLVGSVQGIPLFIGTTLFALEAVGVILALENNMKKPASFGGYTGVFNQAMSIIVALYAGVGACGYLKYGADVKGSITLNLPNESVLAQAVKIMFSLAIFITYALQCYVPVDIIWNNYLKSKYEKHSKSLLIELGVRTMLVLITFVLAVAVPRLELFISLFGALCLSALGLCFPALIEMCVEWRNSPGPFLYLKDLLIFIFSLVALVIGTSLSLKEIVHSFQEP</sequence>
<evidence type="ECO:0000313" key="8">
    <source>
        <dbReference type="EMBL" id="CAB3373802.1"/>
    </source>
</evidence>
<feature type="compositionally biased region" description="Polar residues" evidence="5">
    <location>
        <begin position="42"/>
        <end position="56"/>
    </location>
</feature>